<feature type="transmembrane region" description="Helical" evidence="7">
    <location>
        <begin position="162"/>
        <end position="184"/>
    </location>
</feature>
<comment type="similarity">
    <text evidence="2">Belongs to the GSP F family.</text>
</comment>
<evidence type="ECO:0000313" key="9">
    <source>
        <dbReference type="EMBL" id="EDM23416.1"/>
    </source>
</evidence>
<dbReference type="InterPro" id="IPR018076">
    <property type="entry name" value="T2SS_GspF_dom"/>
</dbReference>
<keyword evidence="3" id="KW-1003">Cell membrane</keyword>
<feature type="transmembrane region" description="Helical" evidence="7">
    <location>
        <begin position="366"/>
        <end position="391"/>
    </location>
</feature>
<feature type="domain" description="Type II secretion system protein GspF" evidence="8">
    <location>
        <begin position="269"/>
        <end position="389"/>
    </location>
</feature>
<accession>A0AAI9AGY0</accession>
<evidence type="ECO:0000313" key="11">
    <source>
        <dbReference type="Proteomes" id="UP000003288"/>
    </source>
</evidence>
<feature type="domain" description="Type II secretion system protein GspF" evidence="8">
    <location>
        <begin position="63"/>
        <end position="185"/>
    </location>
</feature>
<dbReference type="EMBL" id="CP040463">
    <property type="protein sequence ID" value="QCT93669.1"/>
    <property type="molecule type" value="Genomic_DNA"/>
</dbReference>
<evidence type="ECO:0000256" key="1">
    <source>
        <dbReference type="ARBA" id="ARBA00004651"/>
    </source>
</evidence>
<reference evidence="10 12" key="2">
    <citation type="submission" date="2019-05" db="EMBL/GenBank/DDBJ databases">
        <title>A comparative analysis of the Nautiliaceae.</title>
        <authorList>
            <person name="Grosche A."/>
            <person name="Smedile F."/>
            <person name="Vetriani C."/>
        </authorList>
    </citation>
    <scope>NUCLEOTIDE SEQUENCE [LARGE SCALE GENOMIC DNA]</scope>
    <source>
        <strain evidence="10 12">TB-2</strain>
    </source>
</reference>
<dbReference type="InterPro" id="IPR003004">
    <property type="entry name" value="GspF/PilC"/>
</dbReference>
<name>A0AAI9AGY0_9BACT</name>
<dbReference type="AlphaFoldDB" id="A0AAI9AGY0"/>
<dbReference type="EMBL" id="ABCJ01000006">
    <property type="protein sequence ID" value="EDM23416.1"/>
    <property type="molecule type" value="Genomic_DNA"/>
</dbReference>
<comment type="subcellular location">
    <subcellularLocation>
        <location evidence="1">Cell membrane</location>
        <topology evidence="1">Multi-pass membrane protein</topology>
    </subcellularLocation>
</comment>
<evidence type="ECO:0000259" key="8">
    <source>
        <dbReference type="Pfam" id="PF00482"/>
    </source>
</evidence>
<keyword evidence="6 7" id="KW-0472">Membrane</keyword>
<evidence type="ECO:0000256" key="4">
    <source>
        <dbReference type="ARBA" id="ARBA00022692"/>
    </source>
</evidence>
<dbReference type="GO" id="GO:0005886">
    <property type="term" value="C:plasma membrane"/>
    <property type="evidence" value="ECO:0007669"/>
    <property type="project" value="UniProtKB-SubCell"/>
</dbReference>
<dbReference type="RefSeq" id="WP_007474947.1">
    <property type="nucleotide sequence ID" value="NZ_ABCJ01000006.1"/>
</dbReference>
<dbReference type="InterPro" id="IPR042094">
    <property type="entry name" value="T2SS_GspF_sf"/>
</dbReference>
<feature type="transmembrane region" description="Helical" evidence="7">
    <location>
        <begin position="216"/>
        <end position="234"/>
    </location>
</feature>
<evidence type="ECO:0000313" key="12">
    <source>
        <dbReference type="Proteomes" id="UP000306825"/>
    </source>
</evidence>
<keyword evidence="12" id="KW-1185">Reference proteome</keyword>
<dbReference type="Proteomes" id="UP000306825">
    <property type="component" value="Chromosome"/>
</dbReference>
<evidence type="ECO:0000256" key="2">
    <source>
        <dbReference type="ARBA" id="ARBA00005745"/>
    </source>
</evidence>
<evidence type="ECO:0000256" key="6">
    <source>
        <dbReference type="ARBA" id="ARBA00023136"/>
    </source>
</evidence>
<sequence length="397" mass="44986">MKYKYIAFNKDGKKVKGIIEANDLKEAKNILRDKTILSIKETKSFEINLSSKISKNELYKLFNTLGIYLKSSIPIITAIKLTKNQATSKKVIKFLDYLEKEIKEGKSFFNALSSQKILKIPNYVISAIKVAENSGKLDIVLIEMAKFLKNEEKLAKKTTQALIYPTFILIVAIVMISFMLTSVVPKIVKVFENLNQKLPNITIFVINTGNFLKNNYIQITIILFIITFVFLFLYKKSKKFKLLVDSLLLKIPVINKIILSSSLGKFSYLTYTLTSSGVTFVNALNLSINTFNNEKLKEIFNKAFEEVVEGKKLSISLKKAGFIYDKSFLQALALAEETSEVDNILKNLSELYFEENKMRINTLLSLLEPALMIIVGGVIGFIVTALLLPIFSINLMK</sequence>
<dbReference type="PANTHER" id="PTHR30012">
    <property type="entry name" value="GENERAL SECRETION PATHWAY PROTEIN"/>
    <property type="match status" value="1"/>
</dbReference>
<keyword evidence="4 7" id="KW-0812">Transmembrane</keyword>
<dbReference type="PANTHER" id="PTHR30012:SF0">
    <property type="entry name" value="TYPE II SECRETION SYSTEM PROTEIN F-RELATED"/>
    <property type="match status" value="1"/>
</dbReference>
<reference evidence="9 11" key="1">
    <citation type="journal article" date="2011" name="Stand. Genomic Sci.">
        <title>Draft genome sequence of Caminibacter mediatlanticus strain TB-2, an epsilonproteobacterium isolated from a deep-sea hydrothermal vent.</title>
        <authorList>
            <person name="Giovannelli D."/>
            <person name="Ferriera S."/>
            <person name="Johnson J."/>
            <person name="Kravitz S."/>
            <person name="Perez-Rodriguez I."/>
            <person name="Ricci J."/>
            <person name="O'Brien C."/>
            <person name="Voordeckers J.W."/>
            <person name="Bini E."/>
            <person name="Vetriani C."/>
        </authorList>
    </citation>
    <scope>NUCLEOTIDE SEQUENCE [LARGE SCALE GENOMIC DNA]</scope>
    <source>
        <strain evidence="9 11">TB-2</strain>
    </source>
</reference>
<organism evidence="9 11">
    <name type="scientific">Caminibacter mediatlanticus TB-2</name>
    <dbReference type="NCBI Taxonomy" id="391592"/>
    <lineage>
        <taxon>Bacteria</taxon>
        <taxon>Pseudomonadati</taxon>
        <taxon>Campylobacterota</taxon>
        <taxon>Epsilonproteobacteria</taxon>
        <taxon>Nautiliales</taxon>
        <taxon>Nautiliaceae</taxon>
        <taxon>Caminibacter</taxon>
    </lineage>
</organism>
<dbReference type="Gene3D" id="1.20.81.30">
    <property type="entry name" value="Type II secretion system (T2SS), domain F"/>
    <property type="match status" value="2"/>
</dbReference>
<gene>
    <name evidence="9" type="ORF">CMTB2_09130</name>
    <name evidence="10" type="ORF">FE773_00230</name>
</gene>
<protein>
    <submittedName>
        <fullName evidence="9">General secretion pathway protein F</fullName>
    </submittedName>
    <submittedName>
        <fullName evidence="10">Type II secretion system F family protein</fullName>
    </submittedName>
</protein>
<dbReference type="PRINTS" id="PR00812">
    <property type="entry name" value="BCTERIALGSPF"/>
</dbReference>
<evidence type="ECO:0000256" key="7">
    <source>
        <dbReference type="SAM" id="Phobius"/>
    </source>
</evidence>
<evidence type="ECO:0000256" key="3">
    <source>
        <dbReference type="ARBA" id="ARBA00022475"/>
    </source>
</evidence>
<dbReference type="Pfam" id="PF00482">
    <property type="entry name" value="T2SSF"/>
    <property type="match status" value="2"/>
</dbReference>
<dbReference type="Proteomes" id="UP000003288">
    <property type="component" value="Unassembled WGS sequence"/>
</dbReference>
<evidence type="ECO:0000256" key="5">
    <source>
        <dbReference type="ARBA" id="ARBA00022989"/>
    </source>
</evidence>
<keyword evidence="5 7" id="KW-1133">Transmembrane helix</keyword>
<evidence type="ECO:0000313" key="10">
    <source>
        <dbReference type="EMBL" id="QCT93669.1"/>
    </source>
</evidence>
<proteinExistence type="inferred from homology"/>